<dbReference type="AlphaFoldDB" id="A0A2A5RIT8"/>
<feature type="transmembrane region" description="Helical" evidence="1">
    <location>
        <begin position="16"/>
        <end position="33"/>
    </location>
</feature>
<keyword evidence="1" id="KW-0812">Transmembrane</keyword>
<keyword evidence="1" id="KW-0472">Membrane</keyword>
<gene>
    <name evidence="2" type="ORF">RT41_GL000573</name>
</gene>
<comment type="caution">
    <text evidence="2">The sequence shown here is derived from an EMBL/GenBank/DDBJ whole genome shotgun (WGS) entry which is preliminary data.</text>
</comment>
<evidence type="ECO:0000313" key="2">
    <source>
        <dbReference type="EMBL" id="PCR99003.1"/>
    </source>
</evidence>
<sequence>MEVLIKDAFIFLKDMINNWPTIVICSGIIGFGYRQLNKKQDERDKNQENQLLVMRQEIKRIELSQAINHDYGMQIVSGIFDEYVAMGGNHYAHELYEKYKKEKEEK</sequence>
<evidence type="ECO:0000256" key="1">
    <source>
        <dbReference type="SAM" id="Phobius"/>
    </source>
</evidence>
<evidence type="ECO:0000313" key="3">
    <source>
        <dbReference type="Proteomes" id="UP000218181"/>
    </source>
</evidence>
<dbReference type="EMBL" id="JXJU01000015">
    <property type="protein sequence ID" value="PCR99003.1"/>
    <property type="molecule type" value="Genomic_DNA"/>
</dbReference>
<organism evidence="2 3">
    <name type="scientific">Lactococcus fujiensis JCM 16395</name>
    <dbReference type="NCBI Taxonomy" id="1291764"/>
    <lineage>
        <taxon>Bacteria</taxon>
        <taxon>Bacillati</taxon>
        <taxon>Bacillota</taxon>
        <taxon>Bacilli</taxon>
        <taxon>Lactobacillales</taxon>
        <taxon>Streptococcaceae</taxon>
        <taxon>Lactococcus</taxon>
    </lineage>
</organism>
<dbReference type="OrthoDB" id="2243541at2"/>
<keyword evidence="1" id="KW-1133">Transmembrane helix</keyword>
<dbReference type="STRING" id="1291764.GCA_001311235_01711"/>
<proteinExistence type="predicted"/>
<accession>A0A2A5RIT8</accession>
<protein>
    <submittedName>
        <fullName evidence="2">Uncharacterized protein</fullName>
    </submittedName>
</protein>
<keyword evidence="3" id="KW-1185">Reference proteome</keyword>
<dbReference type="Proteomes" id="UP000218181">
    <property type="component" value="Unassembled WGS sequence"/>
</dbReference>
<name>A0A2A5RIT8_9LACT</name>
<reference evidence="2 3" key="1">
    <citation type="submission" date="2014-12" db="EMBL/GenBank/DDBJ databases">
        <title>Draft genome sequences of 10 type strains of Lactococcus.</title>
        <authorList>
            <person name="Sun Z."/>
            <person name="Zhong Z."/>
            <person name="Liu W."/>
            <person name="Zhang W."/>
            <person name="Zhang H."/>
        </authorList>
    </citation>
    <scope>NUCLEOTIDE SEQUENCE [LARGE SCALE GENOMIC DNA]</scope>
    <source>
        <strain evidence="2 3">JCM 16395</strain>
    </source>
</reference>
<dbReference type="RefSeq" id="WP_096819007.1">
    <property type="nucleotide sequence ID" value="NZ_JXJU01000015.1"/>
</dbReference>